<dbReference type="AlphaFoldDB" id="A0A6J1AX94"/>
<name>A0A6J1AX94_9ROSI</name>
<evidence type="ECO:0000313" key="1">
    <source>
        <dbReference type="Proteomes" id="UP000504621"/>
    </source>
</evidence>
<dbReference type="Gene3D" id="1.10.238.10">
    <property type="entry name" value="EF-hand"/>
    <property type="match status" value="1"/>
</dbReference>
<gene>
    <name evidence="2" type="primary">LOC110422165</name>
</gene>
<evidence type="ECO:0000313" key="2">
    <source>
        <dbReference type="RefSeq" id="XP_021291633.1"/>
    </source>
</evidence>
<reference evidence="2" key="1">
    <citation type="submission" date="2025-08" db="UniProtKB">
        <authorList>
            <consortium name="RefSeq"/>
        </authorList>
    </citation>
    <scope>IDENTIFICATION</scope>
    <source>
        <tissue evidence="2">Leaf</tissue>
    </source>
</reference>
<protein>
    <submittedName>
        <fullName evidence="2">LOW QUALITY PROTEIN: uncharacterized protein LOC110422165</fullName>
    </submittedName>
</protein>
<dbReference type="SUPFAM" id="SSF47473">
    <property type="entry name" value="EF-hand"/>
    <property type="match status" value="1"/>
</dbReference>
<keyword evidence="1" id="KW-1185">Reference proteome</keyword>
<dbReference type="Proteomes" id="UP000504621">
    <property type="component" value="Unplaced"/>
</dbReference>
<accession>A0A6J1AX94</accession>
<dbReference type="GeneID" id="110422165"/>
<organism evidence="1 2">
    <name type="scientific">Herrania umbratica</name>
    <dbReference type="NCBI Taxonomy" id="108875"/>
    <lineage>
        <taxon>Eukaryota</taxon>
        <taxon>Viridiplantae</taxon>
        <taxon>Streptophyta</taxon>
        <taxon>Embryophyta</taxon>
        <taxon>Tracheophyta</taxon>
        <taxon>Spermatophyta</taxon>
        <taxon>Magnoliopsida</taxon>
        <taxon>eudicotyledons</taxon>
        <taxon>Gunneridae</taxon>
        <taxon>Pentapetalae</taxon>
        <taxon>rosids</taxon>
        <taxon>malvids</taxon>
        <taxon>Malvales</taxon>
        <taxon>Malvaceae</taxon>
        <taxon>Byttnerioideae</taxon>
        <taxon>Herrania</taxon>
    </lineage>
</organism>
<dbReference type="RefSeq" id="XP_021291633.1">
    <property type="nucleotide sequence ID" value="XM_021435958.1"/>
</dbReference>
<dbReference type="InterPro" id="IPR011992">
    <property type="entry name" value="EF-hand-dom_pair"/>
</dbReference>
<dbReference type="OrthoDB" id="8785703at2759"/>
<sequence length="225" mass="25969">MDELRQIAKAYYELAPKNIQKEAQKFFNEIDFNGDRPFIALEEFLEFMKQKPYSAYRSSNLFKELCRGNGANKLGFMDVMTLYYIVQSGRPFCNGCDEFIKDVYFCCMECFHSSTKYCLCLQCYKAKKYRNHPHRQFLDNFTLREANRRNALNGVKFPNQGSSLRMYDAEDDGESSGAIVAVGAAIVLYKDKEKKREKMKAALRRFQKALHAGGAVDAIPKCNIQ</sequence>
<proteinExistence type="predicted"/>